<organism evidence="3 4">
    <name type="scientific">Pseudohoeflea suaedae</name>
    <dbReference type="NCBI Taxonomy" id="877384"/>
    <lineage>
        <taxon>Bacteria</taxon>
        <taxon>Pseudomonadati</taxon>
        <taxon>Pseudomonadota</taxon>
        <taxon>Alphaproteobacteria</taxon>
        <taxon>Hyphomicrobiales</taxon>
        <taxon>Rhizobiaceae</taxon>
        <taxon>Pseudohoeflea</taxon>
    </lineage>
</organism>
<sequence length="235" mass="24899">MLPCARAEGAEPVLASVAPHTASTQVAPPRTAAGPADCGAVKAQELASRDDYEAYAGCMAEEMGLPRHFATAVMEIESGFNPHARGRDGEIGLMQILPATASMLGFGGDTEELAVPATNIRYGLRYLAGAYRLGSGDLCTTVMKYRAGHRETRFSVLSVRYCERARDIFRRDGHEVSGPLPVATFGFSAAAGSNRRGTACLRRSFVPGPGYGRCLAAAQGAAGQRSVAQRRALFE</sequence>
<evidence type="ECO:0000313" key="3">
    <source>
        <dbReference type="EMBL" id="TDH35256.1"/>
    </source>
</evidence>
<accession>A0A4R5PJ32</accession>
<protein>
    <submittedName>
        <fullName evidence="3">Lytic transglycosylase domain-containing protein</fullName>
    </submittedName>
</protein>
<comment type="caution">
    <text evidence="3">The sequence shown here is derived from an EMBL/GenBank/DDBJ whole genome shotgun (WGS) entry which is preliminary data.</text>
</comment>
<evidence type="ECO:0000313" key="4">
    <source>
        <dbReference type="Proteomes" id="UP000295131"/>
    </source>
</evidence>
<keyword evidence="4" id="KW-1185">Reference proteome</keyword>
<comment type="similarity">
    <text evidence="1">Belongs to the virb1 family.</text>
</comment>
<dbReference type="InterPro" id="IPR023346">
    <property type="entry name" value="Lysozyme-like_dom_sf"/>
</dbReference>
<evidence type="ECO:0000259" key="2">
    <source>
        <dbReference type="Pfam" id="PF01464"/>
    </source>
</evidence>
<proteinExistence type="inferred from homology"/>
<dbReference type="Proteomes" id="UP000295131">
    <property type="component" value="Unassembled WGS sequence"/>
</dbReference>
<reference evidence="3 4" key="1">
    <citation type="journal article" date="2013" name="Int. J. Syst. Evol. Microbiol.">
        <title>Hoeflea suaedae sp. nov., an endophytic bacterium isolated from the root of the halophyte Suaeda maritima.</title>
        <authorList>
            <person name="Chung E.J."/>
            <person name="Park J.A."/>
            <person name="Pramanik P."/>
            <person name="Bibi F."/>
            <person name="Jeon C.O."/>
            <person name="Chung Y.R."/>
        </authorList>
    </citation>
    <scope>NUCLEOTIDE SEQUENCE [LARGE SCALE GENOMIC DNA]</scope>
    <source>
        <strain evidence="3 4">YC6898</strain>
    </source>
</reference>
<name>A0A4R5PJ32_9HYPH</name>
<evidence type="ECO:0000256" key="1">
    <source>
        <dbReference type="ARBA" id="ARBA00009387"/>
    </source>
</evidence>
<dbReference type="InterPro" id="IPR008258">
    <property type="entry name" value="Transglycosylase_SLT_dom_1"/>
</dbReference>
<dbReference type="OrthoDB" id="9788661at2"/>
<feature type="domain" description="Transglycosylase SLT" evidence="2">
    <location>
        <begin position="61"/>
        <end position="154"/>
    </location>
</feature>
<dbReference type="Gene3D" id="1.10.530.10">
    <property type="match status" value="1"/>
</dbReference>
<gene>
    <name evidence="3" type="ORF">E2A64_16045</name>
</gene>
<dbReference type="AlphaFoldDB" id="A0A4R5PJ32"/>
<dbReference type="Pfam" id="PF01464">
    <property type="entry name" value="SLT"/>
    <property type="match status" value="1"/>
</dbReference>
<dbReference type="SUPFAM" id="SSF53955">
    <property type="entry name" value="Lysozyme-like"/>
    <property type="match status" value="1"/>
</dbReference>
<dbReference type="EMBL" id="SMSI01000003">
    <property type="protein sequence ID" value="TDH35256.1"/>
    <property type="molecule type" value="Genomic_DNA"/>
</dbReference>